<name>A0A645H9H9_9ZZZZ</name>
<dbReference type="AlphaFoldDB" id="A0A645H9H9"/>
<organism evidence="1">
    <name type="scientific">bioreactor metagenome</name>
    <dbReference type="NCBI Taxonomy" id="1076179"/>
    <lineage>
        <taxon>unclassified sequences</taxon>
        <taxon>metagenomes</taxon>
        <taxon>ecological metagenomes</taxon>
    </lineage>
</organism>
<proteinExistence type="predicted"/>
<accession>A0A645H9H9</accession>
<reference evidence="1" key="1">
    <citation type="submission" date="2019-08" db="EMBL/GenBank/DDBJ databases">
        <authorList>
            <person name="Kucharzyk K."/>
            <person name="Murdoch R.W."/>
            <person name="Higgins S."/>
            <person name="Loffler F."/>
        </authorList>
    </citation>
    <scope>NUCLEOTIDE SEQUENCE</scope>
</reference>
<gene>
    <name evidence="1" type="ORF">SDC9_182661</name>
</gene>
<protein>
    <submittedName>
        <fullName evidence="1">Uncharacterized protein</fullName>
    </submittedName>
</protein>
<dbReference type="EMBL" id="VSSQ01088580">
    <property type="protein sequence ID" value="MPN35166.1"/>
    <property type="molecule type" value="Genomic_DNA"/>
</dbReference>
<comment type="caution">
    <text evidence="1">The sequence shown here is derived from an EMBL/GenBank/DDBJ whole genome shotgun (WGS) entry which is preliminary data.</text>
</comment>
<sequence>MSVRQCVGSGFGAHGHSRRRSRRLRCVLHIGHLLGGCQVLGNPDFLLPLGDFEFGNSRFLDEVDQFLEFAQIHALLRTIRRPR</sequence>
<evidence type="ECO:0000313" key="1">
    <source>
        <dbReference type="EMBL" id="MPN35166.1"/>
    </source>
</evidence>